<evidence type="ECO:0000259" key="1">
    <source>
        <dbReference type="Pfam" id="PF07238"/>
    </source>
</evidence>
<name>A0A562KXI9_9BRAD</name>
<dbReference type="Pfam" id="PF07238">
    <property type="entry name" value="PilZ"/>
    <property type="match status" value="1"/>
</dbReference>
<keyword evidence="3" id="KW-1185">Reference proteome</keyword>
<dbReference type="GO" id="GO:0035438">
    <property type="term" value="F:cyclic-di-GMP binding"/>
    <property type="evidence" value="ECO:0007669"/>
    <property type="project" value="InterPro"/>
</dbReference>
<dbReference type="InterPro" id="IPR009875">
    <property type="entry name" value="PilZ_domain"/>
</dbReference>
<sequence>MPMDERREKARHRVLKAGTIEFGGGAIDCTVRNLSDTGAALDVTTPVGIPDRFTLFVQADGTHRACTVVWRKEKRIGVRFG</sequence>
<protein>
    <submittedName>
        <fullName evidence="2">PilZ domain-containing protein</fullName>
    </submittedName>
</protein>
<dbReference type="Proteomes" id="UP000317176">
    <property type="component" value="Unassembled WGS sequence"/>
</dbReference>
<organism evidence="2 3">
    <name type="scientific">Bradyrhizobium daqingense</name>
    <dbReference type="NCBI Taxonomy" id="993502"/>
    <lineage>
        <taxon>Bacteria</taxon>
        <taxon>Pseudomonadati</taxon>
        <taxon>Pseudomonadota</taxon>
        <taxon>Alphaproteobacteria</taxon>
        <taxon>Hyphomicrobiales</taxon>
        <taxon>Nitrobacteraceae</taxon>
        <taxon>Bradyrhizobium</taxon>
    </lineage>
</organism>
<feature type="domain" description="PilZ" evidence="1">
    <location>
        <begin position="5"/>
        <end position="80"/>
    </location>
</feature>
<reference evidence="2 3" key="1">
    <citation type="journal article" date="2015" name="Stand. Genomic Sci.">
        <title>Genomic Encyclopedia of Bacterial and Archaeal Type Strains, Phase III: the genomes of soil and plant-associated and newly described type strains.</title>
        <authorList>
            <person name="Whitman W.B."/>
            <person name="Woyke T."/>
            <person name="Klenk H.P."/>
            <person name="Zhou Y."/>
            <person name="Lilburn T.G."/>
            <person name="Beck B.J."/>
            <person name="De Vos P."/>
            <person name="Vandamme P."/>
            <person name="Eisen J.A."/>
            <person name="Garrity G."/>
            <person name="Hugenholtz P."/>
            <person name="Kyrpides N.C."/>
        </authorList>
    </citation>
    <scope>NUCLEOTIDE SEQUENCE [LARGE SCALE GENOMIC DNA]</scope>
    <source>
        <strain evidence="2 3">CGMCC 1.10947</strain>
    </source>
</reference>
<evidence type="ECO:0000313" key="2">
    <source>
        <dbReference type="EMBL" id="TWI00058.1"/>
    </source>
</evidence>
<proteinExistence type="predicted"/>
<dbReference type="EMBL" id="VLKL01000015">
    <property type="protein sequence ID" value="TWI00058.1"/>
    <property type="molecule type" value="Genomic_DNA"/>
</dbReference>
<accession>A0A562KXI9</accession>
<evidence type="ECO:0000313" key="3">
    <source>
        <dbReference type="Proteomes" id="UP000317176"/>
    </source>
</evidence>
<comment type="caution">
    <text evidence="2">The sequence shown here is derived from an EMBL/GenBank/DDBJ whole genome shotgun (WGS) entry which is preliminary data.</text>
</comment>
<dbReference type="AlphaFoldDB" id="A0A562KXI9"/>
<dbReference type="Gene3D" id="2.40.10.220">
    <property type="entry name" value="predicted glycosyltransferase like domains"/>
    <property type="match status" value="1"/>
</dbReference>
<gene>
    <name evidence="2" type="ORF">IQ17_04915</name>
</gene>
<dbReference type="SUPFAM" id="SSF141371">
    <property type="entry name" value="PilZ domain-like"/>
    <property type="match status" value="1"/>
</dbReference>